<dbReference type="GO" id="GO:0004499">
    <property type="term" value="F:N,N-dimethylaniline monooxygenase activity"/>
    <property type="evidence" value="ECO:0007669"/>
    <property type="project" value="InterPro"/>
</dbReference>
<dbReference type="InterPro" id="IPR036188">
    <property type="entry name" value="FAD/NAD-bd_sf"/>
</dbReference>
<dbReference type="Pfam" id="PF00743">
    <property type="entry name" value="FMO-like"/>
    <property type="match status" value="1"/>
</dbReference>
<evidence type="ECO:0000256" key="1">
    <source>
        <dbReference type="ARBA" id="ARBA00009183"/>
    </source>
</evidence>
<dbReference type="InterPro" id="IPR050346">
    <property type="entry name" value="FMO-like"/>
</dbReference>
<dbReference type="Gene3D" id="3.50.50.60">
    <property type="entry name" value="FAD/NAD(P)-binding domain"/>
    <property type="match status" value="2"/>
</dbReference>
<dbReference type="GO" id="GO:0050660">
    <property type="term" value="F:flavin adenine dinucleotide binding"/>
    <property type="evidence" value="ECO:0007669"/>
    <property type="project" value="InterPro"/>
</dbReference>
<evidence type="ECO:0000256" key="2">
    <source>
        <dbReference type="ARBA" id="ARBA00022630"/>
    </source>
</evidence>
<accession>A0AA40AN70</accession>
<organism evidence="5 6">
    <name type="scientific">Apiosordaria backusii</name>
    <dbReference type="NCBI Taxonomy" id="314023"/>
    <lineage>
        <taxon>Eukaryota</taxon>
        <taxon>Fungi</taxon>
        <taxon>Dikarya</taxon>
        <taxon>Ascomycota</taxon>
        <taxon>Pezizomycotina</taxon>
        <taxon>Sordariomycetes</taxon>
        <taxon>Sordariomycetidae</taxon>
        <taxon>Sordariales</taxon>
        <taxon>Lasiosphaeriaceae</taxon>
        <taxon>Apiosordaria</taxon>
    </lineage>
</organism>
<dbReference type="PANTHER" id="PTHR23023">
    <property type="entry name" value="DIMETHYLANILINE MONOOXYGENASE"/>
    <property type="match status" value="1"/>
</dbReference>
<dbReference type="EMBL" id="JAUKTV010000013">
    <property type="protein sequence ID" value="KAK0718943.1"/>
    <property type="molecule type" value="Genomic_DNA"/>
</dbReference>
<dbReference type="AlphaFoldDB" id="A0AA40AN70"/>
<keyword evidence="3" id="KW-0274">FAD</keyword>
<keyword evidence="4" id="KW-0560">Oxidoreductase</keyword>
<dbReference type="Proteomes" id="UP001172159">
    <property type="component" value="Unassembled WGS sequence"/>
</dbReference>
<evidence type="ECO:0000313" key="5">
    <source>
        <dbReference type="EMBL" id="KAK0718943.1"/>
    </source>
</evidence>
<protein>
    <recommendedName>
        <fullName evidence="7">Flavin-containing monooxygenase</fullName>
    </recommendedName>
</protein>
<evidence type="ECO:0000256" key="3">
    <source>
        <dbReference type="ARBA" id="ARBA00022827"/>
    </source>
</evidence>
<keyword evidence="2" id="KW-0285">Flavoprotein</keyword>
<dbReference type="Pfam" id="PF13450">
    <property type="entry name" value="NAD_binding_8"/>
    <property type="match status" value="1"/>
</dbReference>
<reference evidence="5" key="1">
    <citation type="submission" date="2023-06" db="EMBL/GenBank/DDBJ databases">
        <title>Genome-scale phylogeny and comparative genomics of the fungal order Sordariales.</title>
        <authorList>
            <consortium name="Lawrence Berkeley National Laboratory"/>
            <person name="Hensen N."/>
            <person name="Bonometti L."/>
            <person name="Westerberg I."/>
            <person name="Brannstrom I.O."/>
            <person name="Guillou S."/>
            <person name="Cros-Aarteil S."/>
            <person name="Calhoun S."/>
            <person name="Haridas S."/>
            <person name="Kuo A."/>
            <person name="Mondo S."/>
            <person name="Pangilinan J."/>
            <person name="Riley R."/>
            <person name="Labutti K."/>
            <person name="Andreopoulos B."/>
            <person name="Lipzen A."/>
            <person name="Chen C."/>
            <person name="Yanf M."/>
            <person name="Daum C."/>
            <person name="Ng V."/>
            <person name="Clum A."/>
            <person name="Steindorff A."/>
            <person name="Ohm R."/>
            <person name="Martin F."/>
            <person name="Silar P."/>
            <person name="Natvig D."/>
            <person name="Lalanne C."/>
            <person name="Gautier V."/>
            <person name="Ament-Velasquez S.L."/>
            <person name="Kruys A."/>
            <person name="Hutchinson M.I."/>
            <person name="Powell A.J."/>
            <person name="Barry K."/>
            <person name="Miller A.N."/>
            <person name="Grigoriev I.V."/>
            <person name="Debuchy R."/>
            <person name="Gladieux P."/>
            <person name="Thoren M.H."/>
            <person name="Johannesson H."/>
        </authorList>
    </citation>
    <scope>NUCLEOTIDE SEQUENCE</scope>
    <source>
        <strain evidence="5">CBS 540.89</strain>
    </source>
</reference>
<evidence type="ECO:0000313" key="6">
    <source>
        <dbReference type="Proteomes" id="UP001172159"/>
    </source>
</evidence>
<dbReference type="GO" id="GO:0050661">
    <property type="term" value="F:NADP binding"/>
    <property type="evidence" value="ECO:0007669"/>
    <property type="project" value="InterPro"/>
</dbReference>
<dbReference type="SUPFAM" id="SSF51905">
    <property type="entry name" value="FAD/NAD(P)-binding domain"/>
    <property type="match status" value="2"/>
</dbReference>
<name>A0AA40AN70_9PEZI</name>
<proteinExistence type="inferred from homology"/>
<gene>
    <name evidence="5" type="ORF">B0T21DRAFT_386601</name>
</gene>
<evidence type="ECO:0000256" key="4">
    <source>
        <dbReference type="ARBA" id="ARBA00023002"/>
    </source>
</evidence>
<sequence length="501" mass="56419">MNTTKEKRIRSVAIIGAGAAGAVTAAAFKAEDYFDRIRVFERREGPGGTWIYDVSLSTSLPIHPGALAPEIDPPLRIPAKLPTTTSPNRQERYSQTPIYDDLTTNVPSIAMSFSDLPFPYGPFCPHYIPQQYIASYFSHHRTDSFLVLDTTLEDLSKLPPSQPGGFNRWKLTLRKHDPLQNKDSWWEDEFDAVVLANGHYSVPYIPHVPGLKEYTVNFPSKVQHSKTFRSAAPHKDKRVLVIGNSASGHDLSVSLLPAAASPLYISRRSPSLWDGALPPDGIVWKPTISSFDPSTGKINFSDGTHLGESDVDVVIYCTGYQPSFPFWNTAANGRELWDYSHGGRLSNNYQHTFLRDLPSLGLVGVPRVLTFRGFEYQAVALARYFAGRAALPALEEQGRWERERVERVNRERKRFHDIPWEDGQTFEWLGWLYRFAGLGTLKGEGMRPPVLGEDVRWAVENVRKYPVKSGRGDDEEKGEVVEEEEDWVLVEGGRKDLLAFI</sequence>
<keyword evidence="6" id="KW-1185">Reference proteome</keyword>
<comment type="similarity">
    <text evidence="1">Belongs to the FMO family.</text>
</comment>
<evidence type="ECO:0008006" key="7">
    <source>
        <dbReference type="Google" id="ProtNLM"/>
    </source>
</evidence>
<comment type="caution">
    <text evidence="5">The sequence shown here is derived from an EMBL/GenBank/DDBJ whole genome shotgun (WGS) entry which is preliminary data.</text>
</comment>
<dbReference type="InterPro" id="IPR020946">
    <property type="entry name" value="Flavin_mOase-like"/>
</dbReference>